<evidence type="ECO:0000256" key="1">
    <source>
        <dbReference type="ARBA" id="ARBA00004365"/>
    </source>
</evidence>
<dbReference type="Pfam" id="PF00669">
    <property type="entry name" value="Flagellin_N"/>
    <property type="match status" value="1"/>
</dbReference>
<sequence length="302" mass="32063">MINLSTSAYFERATRQMGDLRSRANKMQEQISTGDRLTRSSDDPVAAARLRTLSRTQTLSDIDKTNSDRAAADLKLADSALSSVAEIITRAKELTIQAANGIYGETERATIGMELENLQKSLLLVMNGENSAGHALFGGQTSGDSYELQGGSYAYVGTAQTTPLDLGEGQDVIPGVTGPEVLEFEVNGSTTDLFAVLGNLAAVLQDSSQDGTSAANAALDSLDAGLQKVTTAQTVIGARMNWVDLMDTRRIEASELNADEKATVGGADIAETTARLQEMLTVLEASQASFVRLANLSLFNMI</sequence>
<dbReference type="InterPro" id="IPR001492">
    <property type="entry name" value="Flagellin"/>
</dbReference>
<name>A0A0F7KWX5_9SPHN</name>
<dbReference type="GO" id="GO:0005198">
    <property type="term" value="F:structural molecule activity"/>
    <property type="evidence" value="ECO:0007669"/>
    <property type="project" value="InterPro"/>
</dbReference>
<comment type="subcellular location">
    <subcellularLocation>
        <location evidence="1">Bacterial flagellum</location>
    </subcellularLocation>
    <subcellularLocation>
        <location evidence="2">Secreted</location>
    </subcellularLocation>
</comment>
<keyword evidence="4" id="KW-0975">Bacterial flagellum</keyword>
<dbReference type="RefSeq" id="WP_046905267.1">
    <property type="nucleotide sequence ID" value="NZ_CP011452.2"/>
</dbReference>
<dbReference type="SUPFAM" id="SSF64518">
    <property type="entry name" value="Phase 1 flagellin"/>
    <property type="match status" value="1"/>
</dbReference>
<reference evidence="6" key="1">
    <citation type="submission" date="2015-05" db="EMBL/GenBank/DDBJ databases">
        <title>The complete genome of Altererythrobacter atlanticus strain 26DY36.</title>
        <authorList>
            <person name="Wu Y.-H."/>
            <person name="Cheng H."/>
            <person name="Wu X.-W."/>
        </authorList>
    </citation>
    <scope>NUCLEOTIDE SEQUENCE [LARGE SCALE GENOMIC DNA]</scope>
    <source>
        <strain evidence="6">26DY36</strain>
    </source>
</reference>
<dbReference type="PANTHER" id="PTHR42792">
    <property type="entry name" value="FLAGELLIN"/>
    <property type="match status" value="1"/>
</dbReference>
<dbReference type="EMBL" id="CP011452">
    <property type="protein sequence ID" value="AKH44174.1"/>
    <property type="molecule type" value="Genomic_DNA"/>
</dbReference>
<dbReference type="AlphaFoldDB" id="A0A0F7KWX5"/>
<comment type="similarity">
    <text evidence="3">Belongs to the bacterial flagellin family.</text>
</comment>
<dbReference type="GO" id="GO:0009288">
    <property type="term" value="C:bacterial-type flagellum"/>
    <property type="evidence" value="ECO:0007669"/>
    <property type="project" value="UniProtKB-SubCell"/>
</dbReference>
<gene>
    <name evidence="6" type="primary">flgL</name>
    <name evidence="6" type="ORF">WYH_03155</name>
</gene>
<dbReference type="InterPro" id="IPR001029">
    <property type="entry name" value="Flagellin_N"/>
</dbReference>
<feature type="domain" description="Flagellin N-terminal" evidence="5">
    <location>
        <begin position="13"/>
        <end position="140"/>
    </location>
</feature>
<evidence type="ECO:0000256" key="4">
    <source>
        <dbReference type="ARBA" id="ARBA00023143"/>
    </source>
</evidence>
<dbReference type="PANTHER" id="PTHR42792:SF1">
    <property type="entry name" value="FLAGELLAR HOOK-ASSOCIATED PROTEIN 3"/>
    <property type="match status" value="1"/>
</dbReference>
<keyword evidence="6" id="KW-0969">Cilium</keyword>
<dbReference type="KEGG" id="aay:WYH_03155"/>
<dbReference type="Gene3D" id="1.20.1330.10">
    <property type="entry name" value="f41 fragment of flagellin, N-terminal domain"/>
    <property type="match status" value="1"/>
</dbReference>
<dbReference type="STRING" id="1267766.WYH_03155"/>
<dbReference type="GO" id="GO:0005576">
    <property type="term" value="C:extracellular region"/>
    <property type="evidence" value="ECO:0007669"/>
    <property type="project" value="UniProtKB-SubCell"/>
</dbReference>
<evidence type="ECO:0000256" key="3">
    <source>
        <dbReference type="ARBA" id="ARBA00005709"/>
    </source>
</evidence>
<proteinExistence type="inferred from homology"/>
<dbReference type="Proteomes" id="UP000034392">
    <property type="component" value="Chromosome"/>
</dbReference>
<keyword evidence="7" id="KW-1185">Reference proteome</keyword>
<organism evidence="6 7">
    <name type="scientific">Croceibacterium atlanticum</name>
    <dbReference type="NCBI Taxonomy" id="1267766"/>
    <lineage>
        <taxon>Bacteria</taxon>
        <taxon>Pseudomonadati</taxon>
        <taxon>Pseudomonadota</taxon>
        <taxon>Alphaproteobacteria</taxon>
        <taxon>Sphingomonadales</taxon>
        <taxon>Erythrobacteraceae</taxon>
        <taxon>Croceibacterium</taxon>
    </lineage>
</organism>
<evidence type="ECO:0000313" key="7">
    <source>
        <dbReference type="Proteomes" id="UP000034392"/>
    </source>
</evidence>
<keyword evidence="6" id="KW-0282">Flagellum</keyword>
<dbReference type="PATRIC" id="fig|1267766.3.peg.3200"/>
<protein>
    <submittedName>
        <fullName evidence="6">Flagellar hook-associated protein 3</fullName>
    </submittedName>
</protein>
<dbReference type="OrthoDB" id="7389561at2"/>
<evidence type="ECO:0000256" key="2">
    <source>
        <dbReference type="ARBA" id="ARBA00004613"/>
    </source>
</evidence>
<keyword evidence="6" id="KW-0966">Cell projection</keyword>
<accession>A0A0F7KWX5</accession>
<evidence type="ECO:0000259" key="5">
    <source>
        <dbReference type="Pfam" id="PF00669"/>
    </source>
</evidence>
<evidence type="ECO:0000313" key="6">
    <source>
        <dbReference type="EMBL" id="AKH44174.1"/>
    </source>
</evidence>